<reference evidence="3 4" key="1">
    <citation type="submission" date="2019-12" db="EMBL/GenBank/DDBJ databases">
        <authorList>
            <person name="Floudas D."/>
            <person name="Bentzer J."/>
            <person name="Ahren D."/>
            <person name="Johansson T."/>
            <person name="Persson P."/>
            <person name="Tunlid A."/>
        </authorList>
    </citation>
    <scope>NUCLEOTIDE SEQUENCE [LARGE SCALE GENOMIC DNA]</scope>
    <source>
        <strain evidence="3 4">CBS 102.39</strain>
    </source>
</reference>
<dbReference type="PANTHER" id="PTHR39336">
    <property type="entry name" value="PYRIDOXAMINE PHOSPHATE OXIDASE FAMILY PROTEIN (AFU_ORTHOLOGUE AFUA_6G11440)"/>
    <property type="match status" value="1"/>
</dbReference>
<gene>
    <name evidence="3" type="ORF">D9613_006715</name>
</gene>
<evidence type="ECO:0000256" key="1">
    <source>
        <dbReference type="SAM" id="Phobius"/>
    </source>
</evidence>
<dbReference type="InterPro" id="IPR011576">
    <property type="entry name" value="Pyridox_Oxase_N"/>
</dbReference>
<evidence type="ECO:0000259" key="2">
    <source>
        <dbReference type="Pfam" id="PF01243"/>
    </source>
</evidence>
<keyword evidence="4" id="KW-1185">Reference proteome</keyword>
<dbReference type="SUPFAM" id="SSF50475">
    <property type="entry name" value="FMN-binding split barrel"/>
    <property type="match status" value="1"/>
</dbReference>
<dbReference type="InterPro" id="IPR012349">
    <property type="entry name" value="Split_barrel_FMN-bd"/>
</dbReference>
<proteinExistence type="predicted"/>
<organism evidence="3 4">
    <name type="scientific">Agrocybe pediades</name>
    <dbReference type="NCBI Taxonomy" id="84607"/>
    <lineage>
        <taxon>Eukaryota</taxon>
        <taxon>Fungi</taxon>
        <taxon>Dikarya</taxon>
        <taxon>Basidiomycota</taxon>
        <taxon>Agaricomycotina</taxon>
        <taxon>Agaricomycetes</taxon>
        <taxon>Agaricomycetidae</taxon>
        <taxon>Agaricales</taxon>
        <taxon>Agaricineae</taxon>
        <taxon>Strophariaceae</taxon>
        <taxon>Agrocybe</taxon>
    </lineage>
</organism>
<name>A0A8H4QHE0_9AGAR</name>
<dbReference type="AlphaFoldDB" id="A0A8H4QHE0"/>
<dbReference type="Proteomes" id="UP000521872">
    <property type="component" value="Unassembled WGS sequence"/>
</dbReference>
<protein>
    <recommendedName>
        <fullName evidence="2">Pyridoxamine 5'-phosphate oxidase N-terminal domain-containing protein</fullName>
    </recommendedName>
</protein>
<keyword evidence="1" id="KW-0812">Transmembrane</keyword>
<sequence>MGKFFDEIPSFLVPWIKQQKIFFVASAALSEKGHVNVSPKGFEGTFHIVDSKTVWYEDMSGSGIETTAHLKENGRMTIMFVAFEGPPRITRLFGYGKVYEFDSPEYNSLIPLEKRQPGSRSIIKLDIHKVGTSCGYSIPFFDFKCDRMKLHGMAAQKESQDIKAASCFDESDPSNEVEDGQVLPPLPENGLKGYWRAHNAKSIDGLTGLESAYKSHTVFKPFNTDWKKDDERVKADKIVRILPDAVMQWIDPKVVFAFCLGVFISGSWANILAAVGTK</sequence>
<feature type="domain" description="Pyridoxamine 5'-phosphate oxidase N-terminal" evidence="2">
    <location>
        <begin position="13"/>
        <end position="133"/>
    </location>
</feature>
<comment type="caution">
    <text evidence="3">The sequence shown here is derived from an EMBL/GenBank/DDBJ whole genome shotgun (WGS) entry which is preliminary data.</text>
</comment>
<keyword evidence="1" id="KW-1133">Transmembrane helix</keyword>
<accession>A0A8H4QHE0</accession>
<dbReference type="Gene3D" id="2.30.110.10">
    <property type="entry name" value="Electron Transport, Fmn-binding Protein, Chain A"/>
    <property type="match status" value="1"/>
</dbReference>
<dbReference type="PANTHER" id="PTHR39336:SF3">
    <property type="entry name" value="PYRIDOXAMINE PHOSPHATE OXIDASE"/>
    <property type="match status" value="1"/>
</dbReference>
<evidence type="ECO:0000313" key="4">
    <source>
        <dbReference type="Proteomes" id="UP000521872"/>
    </source>
</evidence>
<dbReference type="Pfam" id="PF01243">
    <property type="entry name" value="PNPOx_N"/>
    <property type="match status" value="1"/>
</dbReference>
<evidence type="ECO:0000313" key="3">
    <source>
        <dbReference type="EMBL" id="KAF4610989.1"/>
    </source>
</evidence>
<feature type="transmembrane region" description="Helical" evidence="1">
    <location>
        <begin position="254"/>
        <end position="275"/>
    </location>
</feature>
<keyword evidence="1" id="KW-0472">Membrane</keyword>
<dbReference type="EMBL" id="JAACJL010000058">
    <property type="protein sequence ID" value="KAF4610989.1"/>
    <property type="molecule type" value="Genomic_DNA"/>
</dbReference>